<dbReference type="Gene3D" id="3.40.630.20">
    <property type="entry name" value="Peptidase C15, pyroglutamyl peptidase I-like"/>
    <property type="match status" value="1"/>
</dbReference>
<accession>A0AAV1ZKX7</accession>
<keyword evidence="4" id="KW-0378">Hydrolase</keyword>
<comment type="caution">
    <text evidence="6">The sequence shown here is derived from an EMBL/GenBank/DDBJ whole genome shotgun (WGS) entry which is preliminary data.</text>
</comment>
<keyword evidence="3" id="KW-0645">Protease</keyword>
<keyword evidence="5" id="KW-0788">Thiol protease</keyword>
<dbReference type="GO" id="GO:0006508">
    <property type="term" value="P:proteolysis"/>
    <property type="evidence" value="ECO:0007669"/>
    <property type="project" value="UniProtKB-KW"/>
</dbReference>
<dbReference type="SUPFAM" id="SSF53182">
    <property type="entry name" value="Pyrrolidone carboxyl peptidase (pyroglutamate aminopeptidase)"/>
    <property type="match status" value="1"/>
</dbReference>
<dbReference type="InterPro" id="IPR000816">
    <property type="entry name" value="Peptidase_C15"/>
</dbReference>
<dbReference type="PIRSF" id="PIRSF015592">
    <property type="entry name" value="Prld-crbxl_pptds"/>
    <property type="match status" value="1"/>
</dbReference>
<dbReference type="InterPro" id="IPR016125">
    <property type="entry name" value="Peptidase_C15-like"/>
</dbReference>
<dbReference type="PRINTS" id="PR00706">
    <property type="entry name" value="PYROGLUPTASE"/>
</dbReference>
<dbReference type="Proteomes" id="UP001497382">
    <property type="component" value="Unassembled WGS sequence"/>
</dbReference>
<proteinExistence type="inferred from homology"/>
<feature type="non-terminal residue" evidence="6">
    <location>
        <position position="1"/>
    </location>
</feature>
<dbReference type="AlphaFoldDB" id="A0AAV1ZKX7"/>
<keyword evidence="2" id="KW-0963">Cytoplasm</keyword>
<dbReference type="GO" id="GO:0005829">
    <property type="term" value="C:cytosol"/>
    <property type="evidence" value="ECO:0007669"/>
    <property type="project" value="InterPro"/>
</dbReference>
<evidence type="ECO:0000256" key="1">
    <source>
        <dbReference type="ARBA" id="ARBA00006641"/>
    </source>
</evidence>
<keyword evidence="7" id="KW-1185">Reference proteome</keyword>
<evidence type="ECO:0000313" key="7">
    <source>
        <dbReference type="Proteomes" id="UP001497382"/>
    </source>
</evidence>
<sequence length="231" mass="25875">NKQLSNLANLVLLYTFKMEKNNFMKSMKEENIKGNLDRLPTVLVTGFGPFRNHSENSSWLTVKELLNLNITDFNIIAKELPVEYEFVSKAVPELWEKHKPKLVVHCGMSEQARCITLEKVAYNADYHGCDIKGQVPQLNSCCENGPEKLSTAIDIDSVLEDVASSEVCVKAVASENAGRYLCEFTFYTSLKVNRNAAFVHVPPINQPYSARAMAQALALIISSMLKQIKNS</sequence>
<dbReference type="CDD" id="cd00501">
    <property type="entry name" value="Peptidase_C15"/>
    <property type="match status" value="1"/>
</dbReference>
<protein>
    <recommendedName>
        <fullName evidence="8">Pyroglutamyl-peptidase 1</fullName>
    </recommendedName>
</protein>
<evidence type="ECO:0000313" key="6">
    <source>
        <dbReference type="EMBL" id="CAL1272400.1"/>
    </source>
</evidence>
<dbReference type="PANTHER" id="PTHR23402">
    <property type="entry name" value="PROTEASE FAMILY C15 PYROGLUTAMYL-PEPTIDASE I-RELATED"/>
    <property type="match status" value="1"/>
</dbReference>
<organism evidence="6 7">
    <name type="scientific">Larinioides sclopetarius</name>
    <dbReference type="NCBI Taxonomy" id="280406"/>
    <lineage>
        <taxon>Eukaryota</taxon>
        <taxon>Metazoa</taxon>
        <taxon>Ecdysozoa</taxon>
        <taxon>Arthropoda</taxon>
        <taxon>Chelicerata</taxon>
        <taxon>Arachnida</taxon>
        <taxon>Araneae</taxon>
        <taxon>Araneomorphae</taxon>
        <taxon>Entelegynae</taxon>
        <taxon>Araneoidea</taxon>
        <taxon>Araneidae</taxon>
        <taxon>Larinioides</taxon>
    </lineage>
</organism>
<evidence type="ECO:0000256" key="4">
    <source>
        <dbReference type="ARBA" id="ARBA00022801"/>
    </source>
</evidence>
<reference evidence="6 7" key="1">
    <citation type="submission" date="2024-04" db="EMBL/GenBank/DDBJ databases">
        <authorList>
            <person name="Rising A."/>
            <person name="Reimegard J."/>
            <person name="Sonavane S."/>
            <person name="Akerstrom W."/>
            <person name="Nylinder S."/>
            <person name="Hedman E."/>
            <person name="Kallberg Y."/>
        </authorList>
    </citation>
    <scope>NUCLEOTIDE SEQUENCE [LARGE SCALE GENOMIC DNA]</scope>
</reference>
<evidence type="ECO:0000256" key="2">
    <source>
        <dbReference type="ARBA" id="ARBA00022490"/>
    </source>
</evidence>
<gene>
    <name evidence="6" type="ORF">LARSCL_LOCUS6362</name>
</gene>
<name>A0AAV1ZKX7_9ARAC</name>
<dbReference type="EMBL" id="CAXIEN010000060">
    <property type="protein sequence ID" value="CAL1272400.1"/>
    <property type="molecule type" value="Genomic_DNA"/>
</dbReference>
<evidence type="ECO:0000256" key="3">
    <source>
        <dbReference type="ARBA" id="ARBA00022670"/>
    </source>
</evidence>
<dbReference type="GO" id="GO:0016920">
    <property type="term" value="F:pyroglutamyl-peptidase activity"/>
    <property type="evidence" value="ECO:0007669"/>
    <property type="project" value="InterPro"/>
</dbReference>
<dbReference type="InterPro" id="IPR036440">
    <property type="entry name" value="Peptidase_C15-like_sf"/>
</dbReference>
<comment type="similarity">
    <text evidence="1">Belongs to the peptidase C15 family.</text>
</comment>
<evidence type="ECO:0008006" key="8">
    <source>
        <dbReference type="Google" id="ProtNLM"/>
    </source>
</evidence>
<evidence type="ECO:0000256" key="5">
    <source>
        <dbReference type="ARBA" id="ARBA00022807"/>
    </source>
</evidence>
<dbReference type="Pfam" id="PF01470">
    <property type="entry name" value="Peptidase_C15"/>
    <property type="match status" value="1"/>
</dbReference>
<dbReference type="PANTHER" id="PTHR23402:SF1">
    <property type="entry name" value="PYROGLUTAMYL-PEPTIDASE I"/>
    <property type="match status" value="1"/>
</dbReference>